<proteinExistence type="predicted"/>
<reference evidence="2 3" key="1">
    <citation type="submission" date="2024-10" db="EMBL/GenBank/DDBJ databases">
        <title>The Natural Products Discovery Center: Release of the First 8490 Sequenced Strains for Exploring Actinobacteria Biosynthetic Diversity.</title>
        <authorList>
            <person name="Kalkreuter E."/>
            <person name="Kautsar S.A."/>
            <person name="Yang D."/>
            <person name="Bader C.D."/>
            <person name="Teijaro C.N."/>
            <person name="Fluegel L."/>
            <person name="Davis C.M."/>
            <person name="Simpson J.R."/>
            <person name="Lauterbach L."/>
            <person name="Steele A.D."/>
            <person name="Gui C."/>
            <person name="Meng S."/>
            <person name="Li G."/>
            <person name="Viehrig K."/>
            <person name="Ye F."/>
            <person name="Su P."/>
            <person name="Kiefer A.F."/>
            <person name="Nichols A."/>
            <person name="Cepeda A.J."/>
            <person name="Yan W."/>
            <person name="Fan B."/>
            <person name="Jiang Y."/>
            <person name="Adhikari A."/>
            <person name="Zheng C.-J."/>
            <person name="Schuster L."/>
            <person name="Cowan T.M."/>
            <person name="Smanski M.J."/>
            <person name="Chevrette M.G."/>
            <person name="De Carvalho L.P.S."/>
            <person name="Shen B."/>
        </authorList>
    </citation>
    <scope>NUCLEOTIDE SEQUENCE [LARGE SCALE GENOMIC DNA]</scope>
    <source>
        <strain evidence="2 3">NPDC012605</strain>
    </source>
</reference>
<dbReference type="PANTHER" id="PTHR33744:SF1">
    <property type="entry name" value="DNA-BINDING TRANSCRIPTIONAL ACTIVATOR ADER"/>
    <property type="match status" value="1"/>
</dbReference>
<dbReference type="Proteomes" id="UP001602370">
    <property type="component" value="Unassembled WGS sequence"/>
</dbReference>
<comment type="caution">
    <text evidence="2">The sequence shown here is derived from an EMBL/GenBank/DDBJ whole genome shotgun (WGS) entry which is preliminary data.</text>
</comment>
<evidence type="ECO:0000313" key="3">
    <source>
        <dbReference type="Proteomes" id="UP001602370"/>
    </source>
</evidence>
<dbReference type="RefSeq" id="WP_063740702.1">
    <property type="nucleotide sequence ID" value="NZ_JBIBDZ010000017.1"/>
</dbReference>
<name>A0ABW6Y2K7_9ACTN</name>
<keyword evidence="3" id="KW-1185">Reference proteome</keyword>
<dbReference type="PANTHER" id="PTHR33744">
    <property type="entry name" value="CARBOHYDRATE DIACID REGULATOR"/>
    <property type="match status" value="1"/>
</dbReference>
<dbReference type="InterPro" id="IPR051448">
    <property type="entry name" value="CdaR-like_regulators"/>
</dbReference>
<organism evidence="2 3">
    <name type="scientific">Streptomyces flavochromogenes</name>
    <dbReference type="NCBI Taxonomy" id="68199"/>
    <lineage>
        <taxon>Bacteria</taxon>
        <taxon>Bacillati</taxon>
        <taxon>Actinomycetota</taxon>
        <taxon>Actinomycetes</taxon>
        <taxon>Kitasatosporales</taxon>
        <taxon>Streptomycetaceae</taxon>
        <taxon>Streptomyces</taxon>
    </lineage>
</organism>
<gene>
    <name evidence="2" type="ORF">ACFY8C_37670</name>
</gene>
<evidence type="ECO:0000259" key="1">
    <source>
        <dbReference type="Pfam" id="PF13556"/>
    </source>
</evidence>
<protein>
    <submittedName>
        <fullName evidence="2">PucR family transcriptional regulator</fullName>
    </submittedName>
</protein>
<evidence type="ECO:0000313" key="2">
    <source>
        <dbReference type="EMBL" id="MFF5924016.1"/>
    </source>
</evidence>
<dbReference type="InterPro" id="IPR025736">
    <property type="entry name" value="PucR_C-HTH_dom"/>
</dbReference>
<sequence>MAIIAIAVPWSELNTALSEARYALAAARTTTRSAPPVAGLSDLDGLALLLGGVPEAVREVYRRTALGPLLDGGRSGGMLLETLEVFLAHDCSWTRTAEALHIHVNTVHYRVERIETLTGRDLSRLDDRVDLSAALLCR</sequence>
<dbReference type="Gene3D" id="1.10.10.2840">
    <property type="entry name" value="PucR C-terminal helix-turn-helix domain"/>
    <property type="match status" value="1"/>
</dbReference>
<feature type="domain" description="PucR C-terminal helix-turn-helix" evidence="1">
    <location>
        <begin position="79"/>
        <end position="136"/>
    </location>
</feature>
<accession>A0ABW6Y2K7</accession>
<dbReference type="InterPro" id="IPR042070">
    <property type="entry name" value="PucR_C-HTH_sf"/>
</dbReference>
<dbReference type="Pfam" id="PF13556">
    <property type="entry name" value="HTH_30"/>
    <property type="match status" value="1"/>
</dbReference>
<dbReference type="EMBL" id="JBIBDZ010000017">
    <property type="protein sequence ID" value="MFF5924016.1"/>
    <property type="molecule type" value="Genomic_DNA"/>
</dbReference>